<dbReference type="PROSITE" id="PS01095">
    <property type="entry name" value="GH18_1"/>
    <property type="match status" value="1"/>
</dbReference>
<dbReference type="EMBL" id="CABVQN010000031">
    <property type="protein sequence ID" value="VWD41416.1"/>
    <property type="molecule type" value="Genomic_DNA"/>
</dbReference>
<evidence type="ECO:0000256" key="5">
    <source>
        <dbReference type="ARBA" id="ARBA00023024"/>
    </source>
</evidence>
<dbReference type="SUPFAM" id="SSF81296">
    <property type="entry name" value="E set domains"/>
    <property type="match status" value="1"/>
</dbReference>
<dbReference type="EC" id="3.2.1.14" evidence="3"/>
<keyword evidence="9" id="KW-0732">Signal</keyword>
<dbReference type="GO" id="GO:0005576">
    <property type="term" value="C:extracellular region"/>
    <property type="evidence" value="ECO:0007669"/>
    <property type="project" value="InterPro"/>
</dbReference>
<comment type="similarity">
    <text evidence="2">Belongs to the glycosyl hydrolase 18 family. Chitinase class II subfamily.</text>
</comment>
<evidence type="ECO:0000313" key="12">
    <source>
        <dbReference type="Proteomes" id="UP000494110"/>
    </source>
</evidence>
<dbReference type="Gene3D" id="3.20.20.80">
    <property type="entry name" value="Glycosidases"/>
    <property type="match status" value="1"/>
</dbReference>
<dbReference type="InterPro" id="IPR003610">
    <property type="entry name" value="CBM5/12"/>
</dbReference>
<dbReference type="GO" id="GO:0030246">
    <property type="term" value="F:carbohydrate binding"/>
    <property type="evidence" value="ECO:0007669"/>
    <property type="project" value="InterPro"/>
</dbReference>
<dbReference type="InterPro" id="IPR017853">
    <property type="entry name" value="GH"/>
</dbReference>
<dbReference type="InterPro" id="IPR050314">
    <property type="entry name" value="Glycosyl_Hydrlase_18"/>
</dbReference>
<feature type="chain" id="PRO_5027048725" description="chitinase" evidence="9">
    <location>
        <begin position="46"/>
        <end position="983"/>
    </location>
</feature>
<keyword evidence="5" id="KW-0119">Carbohydrate metabolism</keyword>
<accession>A0A6P3AC16</accession>
<dbReference type="InterPro" id="IPR013783">
    <property type="entry name" value="Ig-like_fold"/>
</dbReference>
<protein>
    <recommendedName>
        <fullName evidence="3">chitinase</fullName>
        <ecNumber evidence="3">3.2.1.14</ecNumber>
    </recommendedName>
</protein>
<dbReference type="InterPro" id="IPR035986">
    <property type="entry name" value="PKD_dom_sf"/>
</dbReference>
<dbReference type="PANTHER" id="PTHR11177">
    <property type="entry name" value="CHITINASE"/>
    <property type="match status" value="1"/>
</dbReference>
<keyword evidence="6 7" id="KW-0326">Glycosidase</keyword>
<name>A0A6P3AC16_BURL3</name>
<evidence type="ECO:0000256" key="3">
    <source>
        <dbReference type="ARBA" id="ARBA00012729"/>
    </source>
</evidence>
<proteinExistence type="inferred from homology"/>
<dbReference type="Gene3D" id="3.10.50.10">
    <property type="match status" value="1"/>
</dbReference>
<gene>
    <name evidence="11" type="ORF">BLA39750_05407</name>
</gene>
<evidence type="ECO:0000313" key="11">
    <source>
        <dbReference type="EMBL" id="VWD41416.1"/>
    </source>
</evidence>
<dbReference type="Pfam" id="PF08329">
    <property type="entry name" value="ChitinaseA_N"/>
    <property type="match status" value="1"/>
</dbReference>
<dbReference type="PROSITE" id="PS51910">
    <property type="entry name" value="GH18_2"/>
    <property type="match status" value="1"/>
</dbReference>
<dbReference type="GO" id="GO:0008843">
    <property type="term" value="F:endochitinase activity"/>
    <property type="evidence" value="ECO:0007669"/>
    <property type="project" value="UniProtKB-EC"/>
</dbReference>
<feature type="domain" description="GH18" evidence="10">
    <location>
        <begin position="191"/>
        <end position="599"/>
    </location>
</feature>
<dbReference type="GO" id="GO:0006032">
    <property type="term" value="P:chitin catabolic process"/>
    <property type="evidence" value="ECO:0007669"/>
    <property type="project" value="UniProtKB-KW"/>
</dbReference>
<dbReference type="SMART" id="SM00495">
    <property type="entry name" value="ChtBD3"/>
    <property type="match status" value="2"/>
</dbReference>
<evidence type="ECO:0000256" key="2">
    <source>
        <dbReference type="ARBA" id="ARBA00009121"/>
    </source>
</evidence>
<dbReference type="SMART" id="SM00636">
    <property type="entry name" value="Glyco_18"/>
    <property type="match status" value="1"/>
</dbReference>
<dbReference type="RefSeq" id="WP_175014765.1">
    <property type="nucleotide sequence ID" value="NZ_CABVQN010000031.1"/>
</dbReference>
<dbReference type="Gene3D" id="2.10.10.90">
    <property type="match status" value="1"/>
</dbReference>
<keyword evidence="5" id="KW-0146">Chitin degradation</keyword>
<evidence type="ECO:0000256" key="9">
    <source>
        <dbReference type="SAM" id="SignalP"/>
    </source>
</evidence>
<evidence type="ECO:0000256" key="6">
    <source>
        <dbReference type="ARBA" id="ARBA00023295"/>
    </source>
</evidence>
<dbReference type="Gene3D" id="2.60.40.10">
    <property type="entry name" value="Immunoglobulins"/>
    <property type="match status" value="3"/>
</dbReference>
<evidence type="ECO:0000256" key="8">
    <source>
        <dbReference type="SAM" id="MobiDB-lite"/>
    </source>
</evidence>
<dbReference type="AlphaFoldDB" id="A0A6P3AC16"/>
<dbReference type="CDD" id="cd02848">
    <property type="entry name" value="E_set_Chitinase_N"/>
    <property type="match status" value="1"/>
</dbReference>
<keyword evidence="4 7" id="KW-0378">Hydrolase</keyword>
<organism evidence="11 12">
    <name type="scientific">Burkholderia lata (strain ATCC 17760 / DSM 23089 / LMG 22485 / NCIMB 9086 / R18194 / 383)</name>
    <dbReference type="NCBI Taxonomy" id="482957"/>
    <lineage>
        <taxon>Bacteria</taxon>
        <taxon>Pseudomonadati</taxon>
        <taxon>Pseudomonadota</taxon>
        <taxon>Betaproteobacteria</taxon>
        <taxon>Burkholderiales</taxon>
        <taxon>Burkholderiaceae</taxon>
        <taxon>Burkholderia</taxon>
        <taxon>Burkholderia cepacia complex</taxon>
    </lineage>
</organism>
<dbReference type="SUPFAM" id="SSF54556">
    <property type="entry name" value="Chitinase insertion domain"/>
    <property type="match status" value="1"/>
</dbReference>
<feature type="region of interest" description="Disordered" evidence="8">
    <location>
        <begin position="888"/>
        <end position="931"/>
    </location>
</feature>
<dbReference type="SMART" id="SM00089">
    <property type="entry name" value="PKD"/>
    <property type="match status" value="2"/>
</dbReference>
<dbReference type="CDD" id="cd12214">
    <property type="entry name" value="ChiA1_BD"/>
    <property type="match status" value="1"/>
</dbReference>
<evidence type="ECO:0000256" key="7">
    <source>
        <dbReference type="RuleBase" id="RU000489"/>
    </source>
</evidence>
<dbReference type="SUPFAM" id="SSF51445">
    <property type="entry name" value="(Trans)glycosidases"/>
    <property type="match status" value="1"/>
</dbReference>
<dbReference type="SUPFAM" id="SSF49299">
    <property type="entry name" value="PKD domain"/>
    <property type="match status" value="2"/>
</dbReference>
<feature type="signal peptide" evidence="9">
    <location>
        <begin position="1"/>
        <end position="45"/>
    </location>
</feature>
<dbReference type="InterPro" id="IPR001223">
    <property type="entry name" value="Glyco_hydro18_cat"/>
</dbReference>
<dbReference type="InterPro" id="IPR014756">
    <property type="entry name" value="Ig_E-set"/>
</dbReference>
<dbReference type="InterPro" id="IPR022409">
    <property type="entry name" value="PKD/Chitinase_dom"/>
</dbReference>
<dbReference type="InterPro" id="IPR001579">
    <property type="entry name" value="Glyco_hydro_18_chit_AS"/>
</dbReference>
<feature type="compositionally biased region" description="Gly residues" evidence="8">
    <location>
        <begin position="888"/>
        <end position="924"/>
    </location>
</feature>
<dbReference type="GO" id="GO:0008061">
    <property type="term" value="F:chitin binding"/>
    <property type="evidence" value="ECO:0007669"/>
    <property type="project" value="InterPro"/>
</dbReference>
<reference evidence="11 12" key="1">
    <citation type="submission" date="2019-09" db="EMBL/GenBank/DDBJ databases">
        <authorList>
            <person name="Depoorter E."/>
        </authorList>
    </citation>
    <scope>NUCLEOTIDE SEQUENCE [LARGE SCALE GENOMIC DNA]</scope>
    <source>
        <strain evidence="11">R-39750</strain>
    </source>
</reference>
<dbReference type="InterPro" id="IPR013540">
    <property type="entry name" value="ChitinaseA_N"/>
</dbReference>
<evidence type="ECO:0000256" key="1">
    <source>
        <dbReference type="ARBA" id="ARBA00000822"/>
    </source>
</evidence>
<keyword evidence="5" id="KW-0624">Polysaccharide degradation</keyword>
<evidence type="ECO:0000259" key="10">
    <source>
        <dbReference type="PROSITE" id="PS51910"/>
    </source>
</evidence>
<comment type="catalytic activity">
    <reaction evidence="1">
        <text>Random endo-hydrolysis of N-acetyl-beta-D-glucosaminide (1-&gt;4)-beta-linkages in chitin and chitodextrins.</text>
        <dbReference type="EC" id="3.2.1.14"/>
    </reaction>
</comment>
<sequence>MAIKLNSKKPTLDLVVRRRSLRRTHIAYAALAAASALSFANAAFAAPGKPSLKQYEITSQPHGFVEIDMQKAGVAPYKDIVKLNKKVDVPLPFDIWSNGTAVKAVALVDGVVDPTSEVKMTPGGTQSGQVVANVKTPGVKKMQVRVIDANGAATDSAPLDVVVFDTIPELADDLPNNASKNHKPYANTSGSVVGTYFATWSIYDRKFNVDNVPVENLTHMLYGFIPICGGADVNASLAKDLPGSFNTLQQSCKGLPDFSVAIHDTYGEMAKALPGQTANSKLKGVLGQMMAAKKRNPNMKILPSIGGWTLSDPFFKLHDPAKRKVFVDSTEQLLRTWKFFDGVDIDWEFPGGKGVNPSLGDPVKDGPLYVTLMKELRQMLDKLSQETGRTYELTSAIGAGKDKIDVVNYKEATKYMDYIFDMTYDFYGAFSLKDLGHQTALYAPGWKPDTAYTTHNSIKALLAQGVDPKKLVVGAAAYARGWTGVHGYADGNPFTGTATGAHKGQWEPGILDYKKLKAEMIGPNNAGINGYEYHYDQTAEAPYVFNKSTGELLTFDDERSVLAKGDYVRAHQLGGLFSWEIDSDNGDILNAMHKGLGHGNEGGGAENHPPVANAGVDMTVTGPAAVTLDASKSRDPDGDKLTYKWEQVAGTSLQLANATSAKASVDVPSVKQDTKYTFRVTVTDPAGLKDSAHVVVTAKADTAVEPPPAENRPPVAQLGGPATAQAGQAVVLSAEKSTDPDGDKLSFKWSVPTGIQATPAGAKLNFTAPTLAKDQSFTFSVTASDGKLSSTAKHTVLVKAKDAGGGNGGEGGGNGGGEGGKYPAYKAGTQYNAGDIVSNLGKLYQCKPFPNSGWCSGAPTAYEPGKGFAWNDAWTLYGNDGGSGGGGNGGGGNGGGGNGGESGGGESGGGNGGNGGGEGGGSGGNHPQYKEGTKYNAGDIVSNNGKLFRCKPFPYTNWCSMAAWAYEPGKGTAWDQAWDEHKE</sequence>
<evidence type="ECO:0000256" key="4">
    <source>
        <dbReference type="ARBA" id="ARBA00022801"/>
    </source>
</evidence>
<dbReference type="Pfam" id="PF22352">
    <property type="entry name" value="K319L-like_PKD"/>
    <property type="match status" value="1"/>
</dbReference>
<dbReference type="Proteomes" id="UP000494110">
    <property type="component" value="Unassembled WGS sequence"/>
</dbReference>
<dbReference type="GO" id="GO:0005975">
    <property type="term" value="P:carbohydrate metabolic process"/>
    <property type="evidence" value="ECO:0007669"/>
    <property type="project" value="InterPro"/>
</dbReference>
<dbReference type="PANTHER" id="PTHR11177:SF317">
    <property type="entry name" value="CHITINASE 12-RELATED"/>
    <property type="match status" value="1"/>
</dbReference>
<dbReference type="Pfam" id="PF17963">
    <property type="entry name" value="Big_9"/>
    <property type="match status" value="1"/>
</dbReference>
<dbReference type="InterPro" id="IPR029070">
    <property type="entry name" value="Chitinase_insertion_sf"/>
</dbReference>
<dbReference type="CDD" id="cd06548">
    <property type="entry name" value="GH18_chitinase"/>
    <property type="match status" value="1"/>
</dbReference>
<dbReference type="InterPro" id="IPR011583">
    <property type="entry name" value="Chitinase_II/V-like_cat"/>
</dbReference>
<dbReference type="Pfam" id="PF00704">
    <property type="entry name" value="Glyco_hydro_18"/>
    <property type="match status" value="1"/>
</dbReference>